<gene>
    <name evidence="1" type="ORF">QWZ10_16895</name>
</gene>
<sequence length="42" mass="4791">MQDNVQIDLADPAMIQQGDVLHWQGASYAVSQIYEADLVWDR</sequence>
<organism evidence="1 2">
    <name type="scientific">Paracoccus cavernae</name>
    <dbReference type="NCBI Taxonomy" id="1571207"/>
    <lineage>
        <taxon>Bacteria</taxon>
        <taxon>Pseudomonadati</taxon>
        <taxon>Pseudomonadota</taxon>
        <taxon>Alphaproteobacteria</taxon>
        <taxon>Rhodobacterales</taxon>
        <taxon>Paracoccaceae</taxon>
        <taxon>Paracoccus</taxon>
    </lineage>
</organism>
<evidence type="ECO:0000313" key="2">
    <source>
        <dbReference type="Proteomes" id="UP001243846"/>
    </source>
</evidence>
<comment type="caution">
    <text evidence="1">The sequence shown here is derived from an EMBL/GenBank/DDBJ whole genome shotgun (WGS) entry which is preliminary data.</text>
</comment>
<protein>
    <submittedName>
        <fullName evidence="1">Uncharacterized protein</fullName>
    </submittedName>
</protein>
<reference evidence="2" key="1">
    <citation type="journal article" date="2019" name="Int. J. Syst. Evol. Microbiol.">
        <title>The Global Catalogue of Microorganisms (GCM) 10K type strain sequencing project: providing services to taxonomists for standard genome sequencing and annotation.</title>
        <authorList>
            <consortium name="The Broad Institute Genomics Platform"/>
            <consortium name="The Broad Institute Genome Sequencing Center for Infectious Disease"/>
            <person name="Wu L."/>
            <person name="Ma J."/>
        </authorList>
    </citation>
    <scope>NUCLEOTIDE SEQUENCE [LARGE SCALE GENOMIC DNA]</scope>
    <source>
        <strain evidence="2">CECT 8482</strain>
    </source>
</reference>
<accession>A0ABT8DAX9</accession>
<name>A0ABT8DAX9_9RHOB</name>
<evidence type="ECO:0000313" key="1">
    <source>
        <dbReference type="EMBL" id="MDN3713007.1"/>
    </source>
</evidence>
<keyword evidence="2" id="KW-1185">Reference proteome</keyword>
<dbReference type="Proteomes" id="UP001243846">
    <property type="component" value="Unassembled WGS sequence"/>
</dbReference>
<dbReference type="EMBL" id="JAUFRC010000001">
    <property type="protein sequence ID" value="MDN3713007.1"/>
    <property type="molecule type" value="Genomic_DNA"/>
</dbReference>
<proteinExistence type="predicted"/>